<reference evidence="1 2" key="1">
    <citation type="journal article" date="2023" name="Sci. Data">
        <title>Genome assembly of the Korean intertidal mud-creeper Batillaria attramentaria.</title>
        <authorList>
            <person name="Patra A.K."/>
            <person name="Ho P.T."/>
            <person name="Jun S."/>
            <person name="Lee S.J."/>
            <person name="Kim Y."/>
            <person name="Won Y.J."/>
        </authorList>
    </citation>
    <scope>NUCLEOTIDE SEQUENCE [LARGE SCALE GENOMIC DNA]</scope>
    <source>
        <strain evidence="1">Wonlab-2016</strain>
    </source>
</reference>
<dbReference type="Proteomes" id="UP001519460">
    <property type="component" value="Unassembled WGS sequence"/>
</dbReference>
<sequence length="121" mass="13875">MVTTMAFRVWHDQYLQPAHAPLPLRSGKSWVLLVQINQSFQSKLSQHKHSWPQTRNARSLFLQVSVSTSISSYLTIQMTTDQKRAVAILASVSLYFNLFLSHHTNDPVPFRLGEILDILLQ</sequence>
<gene>
    <name evidence="1" type="ORF">BaRGS_00003530</name>
</gene>
<accession>A0ABD0M241</accession>
<protein>
    <submittedName>
        <fullName evidence="1">Uncharacterized protein</fullName>
    </submittedName>
</protein>
<evidence type="ECO:0000313" key="1">
    <source>
        <dbReference type="EMBL" id="KAK7505368.1"/>
    </source>
</evidence>
<proteinExistence type="predicted"/>
<keyword evidence="2" id="KW-1185">Reference proteome</keyword>
<name>A0ABD0M241_9CAEN</name>
<comment type="caution">
    <text evidence="1">The sequence shown here is derived from an EMBL/GenBank/DDBJ whole genome shotgun (WGS) entry which is preliminary data.</text>
</comment>
<dbReference type="AlphaFoldDB" id="A0ABD0M241"/>
<evidence type="ECO:0000313" key="2">
    <source>
        <dbReference type="Proteomes" id="UP001519460"/>
    </source>
</evidence>
<dbReference type="EMBL" id="JACVVK020000011">
    <property type="protein sequence ID" value="KAK7505368.1"/>
    <property type="molecule type" value="Genomic_DNA"/>
</dbReference>
<organism evidence="1 2">
    <name type="scientific">Batillaria attramentaria</name>
    <dbReference type="NCBI Taxonomy" id="370345"/>
    <lineage>
        <taxon>Eukaryota</taxon>
        <taxon>Metazoa</taxon>
        <taxon>Spiralia</taxon>
        <taxon>Lophotrochozoa</taxon>
        <taxon>Mollusca</taxon>
        <taxon>Gastropoda</taxon>
        <taxon>Caenogastropoda</taxon>
        <taxon>Sorbeoconcha</taxon>
        <taxon>Cerithioidea</taxon>
        <taxon>Batillariidae</taxon>
        <taxon>Batillaria</taxon>
    </lineage>
</organism>